<feature type="compositionally biased region" description="Polar residues" evidence="9">
    <location>
        <begin position="861"/>
        <end position="892"/>
    </location>
</feature>
<dbReference type="GO" id="GO:0000976">
    <property type="term" value="F:transcription cis-regulatory region binding"/>
    <property type="evidence" value="ECO:0007669"/>
    <property type="project" value="TreeGrafter"/>
</dbReference>
<feature type="compositionally biased region" description="Polar residues" evidence="9">
    <location>
        <begin position="124"/>
        <end position="139"/>
    </location>
</feature>
<dbReference type="AlphaFoldDB" id="A0A9J6BP47"/>
<feature type="compositionally biased region" description="Polar residues" evidence="9">
    <location>
        <begin position="611"/>
        <end position="620"/>
    </location>
</feature>
<feature type="compositionally biased region" description="Basic residues" evidence="9">
    <location>
        <begin position="71"/>
        <end position="82"/>
    </location>
</feature>
<evidence type="ECO:0000256" key="6">
    <source>
        <dbReference type="ARBA" id="ARBA00023108"/>
    </source>
</evidence>
<protein>
    <recommendedName>
        <fullName evidence="8">Period circadian protein</fullName>
    </recommendedName>
</protein>
<evidence type="ECO:0000256" key="9">
    <source>
        <dbReference type="SAM" id="MobiDB-lite"/>
    </source>
</evidence>
<gene>
    <name evidence="11" type="ORF">PVAND_001821</name>
</gene>
<evidence type="ECO:0000256" key="8">
    <source>
        <dbReference type="ARBA" id="ARBA00040849"/>
    </source>
</evidence>
<feature type="region of interest" description="Disordered" evidence="9">
    <location>
        <begin position="858"/>
        <end position="966"/>
    </location>
</feature>
<feature type="compositionally biased region" description="Low complexity" evidence="9">
    <location>
        <begin position="625"/>
        <end position="654"/>
    </location>
</feature>
<evidence type="ECO:0000259" key="10">
    <source>
        <dbReference type="PROSITE" id="PS50112"/>
    </source>
</evidence>
<feature type="domain" description="PAS" evidence="10">
    <location>
        <begin position="196"/>
        <end position="245"/>
    </location>
</feature>
<dbReference type="InterPro" id="IPR035965">
    <property type="entry name" value="PAS-like_dom_sf"/>
</dbReference>
<dbReference type="Gene3D" id="1.20.5.770">
    <property type="entry name" value="Single helix bin"/>
    <property type="match status" value="1"/>
</dbReference>
<evidence type="ECO:0000256" key="7">
    <source>
        <dbReference type="ARBA" id="ARBA00023242"/>
    </source>
</evidence>
<evidence type="ECO:0000256" key="3">
    <source>
        <dbReference type="ARBA" id="ARBA00022490"/>
    </source>
</evidence>
<dbReference type="GO" id="GO:0048471">
    <property type="term" value="C:perinuclear region of cytoplasm"/>
    <property type="evidence" value="ECO:0007669"/>
    <property type="project" value="UniProtKB-SubCell"/>
</dbReference>
<dbReference type="GO" id="GO:0032922">
    <property type="term" value="P:circadian regulation of gene expression"/>
    <property type="evidence" value="ECO:0007669"/>
    <property type="project" value="TreeGrafter"/>
</dbReference>
<dbReference type="OrthoDB" id="7788983at2759"/>
<feature type="domain" description="PAS" evidence="10">
    <location>
        <begin position="365"/>
        <end position="401"/>
    </location>
</feature>
<comment type="caution">
    <text evidence="11">The sequence shown here is derived from an EMBL/GenBank/DDBJ whole genome shotgun (WGS) entry which is preliminary data.</text>
</comment>
<sequence length="1093" mass="121710">MEGTESTHNTKISDSAYSNSCSNSQSQRSGSSSKSRQSNSSGSSFNSSGYGGKQQKPNIERGAIPQPLSKRSSKDRKKKKLKSVIQVGSSINDDTQANASTESKGDDEITENATEEKNEKQELVTESSSHTSVENNIPPASSPILKKSIDEDLKTQNVDGITDIGAINQTDQNQATKVEKGGPVEEGFCCVMSMHDGVVLYTTPSLSAVLGFPRDMWLGRSFIDFVHPKDRPTFASQITSGVALTEANSNFKDTKHSLFVMIRRYRGLKSCGYGITSKSVSYEPFKLTLTFREAPDENWISTEHVQCRSTPTVNSSMLLVISATPVKSVYKTSDEVFTAQRENMKFTTRHTATGILSHVDGTAHLLGFLPQDMLSRNIMDFYHPDDMLLLKEVYETIMVKGQAGASFCGKPYRFLTHNGYYITVETEWSIFVNPWSHHLEFVIGHHRVLRGPSNPNVLLAASTTETQSQFPESTLNECKIIREEILKLLSEPVIRPNDTVKQQVSKRCQALASFMETLMDEVTKSGSRADLKLDLPQESDLTFSERDSVMLIGEISPHHDYFDSKSSSETPPSYNQLNYNENLQRFFDSRPVTVIEPDMKMDQTDTEAETRTNLSPTQCFGESGGSESAGNMSSASNANMESITNTSTGTSNGSYIPPALTEALLCKHNEDMEKMIIKRHKVSRTNKGEKSKKNQDPHIQHGVKRSGSHSWEGGEIHKTSKQQHIVESQKSTVTPFPNQTNPQPFQNANVDLWPPFSVSLTTIQSTHTTAHATHFATSSIFPTVYYIPQNISPQDQQHGQIPLQYMPHSVLYHTLYPHPSTFYHQMQFQPAPVSQGISESIYNAATFQFDKSNLGILQKIPTPSGSQNQTFQRPPSQATSVKADMGSTSASVVNRALSETSKKGGQLDSPAIDTTIDNRNNDKTTSGTTGTSEDESSHSSFYSSFLKTDEGPTSSNEGRNEKDKYDSMKDEMQWEKGPKIPVKRPNPHWLENINLTNELIYRYQVNSKVLADVLNEDMYTLKNVHQPDLVNDQLHQLYLDLELEGLSAKLSLESTSSSASSGEENLNSMKQRRKKFQYNKLVLVYEENCPLPD</sequence>
<feature type="compositionally biased region" description="Polar residues" evidence="9">
    <location>
        <begin position="722"/>
        <end position="733"/>
    </location>
</feature>
<dbReference type="GO" id="GO:0005634">
    <property type="term" value="C:nucleus"/>
    <property type="evidence" value="ECO:0007669"/>
    <property type="project" value="UniProtKB-SubCell"/>
</dbReference>
<accession>A0A9J6BP47</accession>
<dbReference type="InterPro" id="IPR050760">
    <property type="entry name" value="Period_circadian_regulator"/>
</dbReference>
<dbReference type="GO" id="GO:0001222">
    <property type="term" value="F:transcription corepressor binding"/>
    <property type="evidence" value="ECO:0007669"/>
    <property type="project" value="TreeGrafter"/>
</dbReference>
<dbReference type="Pfam" id="PF12114">
    <property type="entry name" value="Period_C"/>
    <property type="match status" value="1"/>
</dbReference>
<feature type="compositionally biased region" description="Basic and acidic residues" evidence="9">
    <location>
        <begin position="686"/>
        <end position="699"/>
    </location>
</feature>
<evidence type="ECO:0000256" key="1">
    <source>
        <dbReference type="ARBA" id="ARBA00004123"/>
    </source>
</evidence>
<dbReference type="SUPFAM" id="SSF55785">
    <property type="entry name" value="PYP-like sensor domain (PAS domain)"/>
    <property type="match status" value="2"/>
</dbReference>
<comment type="subcellular location">
    <subcellularLocation>
        <location evidence="2">Cytoplasm</location>
        <location evidence="2">Perinuclear region</location>
    </subcellularLocation>
    <subcellularLocation>
        <location evidence="1">Nucleus</location>
    </subcellularLocation>
</comment>
<feature type="region of interest" description="Disordered" evidence="9">
    <location>
        <begin position="1"/>
        <end position="144"/>
    </location>
</feature>
<dbReference type="InterPro" id="IPR022728">
    <property type="entry name" value="Period_circadian-like_C"/>
</dbReference>
<evidence type="ECO:0000313" key="11">
    <source>
        <dbReference type="EMBL" id="KAG5671628.1"/>
    </source>
</evidence>
<dbReference type="PANTHER" id="PTHR11269">
    <property type="entry name" value="PERIOD CIRCADIAN PROTEIN"/>
    <property type="match status" value="1"/>
</dbReference>
<dbReference type="PROSITE" id="PS50112">
    <property type="entry name" value="PAS"/>
    <property type="match status" value="2"/>
</dbReference>
<name>A0A9J6BP47_POLVA</name>
<dbReference type="FunFam" id="3.30.450.20:FF:000066">
    <property type="entry name" value="Period circadian protein"/>
    <property type="match status" value="1"/>
</dbReference>
<dbReference type="GO" id="GO:0043153">
    <property type="term" value="P:entrainment of circadian clock by photoperiod"/>
    <property type="evidence" value="ECO:0007669"/>
    <property type="project" value="TreeGrafter"/>
</dbReference>
<feature type="compositionally biased region" description="Basic and acidic residues" evidence="9">
    <location>
        <begin position="114"/>
        <end position="123"/>
    </location>
</feature>
<organism evidence="11 12">
    <name type="scientific">Polypedilum vanderplanki</name>
    <name type="common">Sleeping chironomid midge</name>
    <dbReference type="NCBI Taxonomy" id="319348"/>
    <lineage>
        <taxon>Eukaryota</taxon>
        <taxon>Metazoa</taxon>
        <taxon>Ecdysozoa</taxon>
        <taxon>Arthropoda</taxon>
        <taxon>Hexapoda</taxon>
        <taxon>Insecta</taxon>
        <taxon>Pterygota</taxon>
        <taxon>Neoptera</taxon>
        <taxon>Endopterygota</taxon>
        <taxon>Diptera</taxon>
        <taxon>Nematocera</taxon>
        <taxon>Chironomoidea</taxon>
        <taxon>Chironomidae</taxon>
        <taxon>Chironominae</taxon>
        <taxon>Polypedilum</taxon>
        <taxon>Polypedilum</taxon>
    </lineage>
</organism>
<keyword evidence="4" id="KW-0597">Phosphoprotein</keyword>
<dbReference type="EMBL" id="JADBJN010000003">
    <property type="protein sequence ID" value="KAG5671628.1"/>
    <property type="molecule type" value="Genomic_DNA"/>
</dbReference>
<evidence type="ECO:0000256" key="4">
    <source>
        <dbReference type="ARBA" id="ARBA00022553"/>
    </source>
</evidence>
<dbReference type="Pfam" id="PF14598">
    <property type="entry name" value="PAS_11"/>
    <property type="match status" value="1"/>
</dbReference>
<keyword evidence="12" id="KW-1185">Reference proteome</keyword>
<reference evidence="11" key="1">
    <citation type="submission" date="2021-03" db="EMBL/GenBank/DDBJ databases">
        <title>Chromosome level genome of the anhydrobiotic midge Polypedilum vanderplanki.</title>
        <authorList>
            <person name="Yoshida Y."/>
            <person name="Kikawada T."/>
            <person name="Gusev O."/>
        </authorList>
    </citation>
    <scope>NUCLEOTIDE SEQUENCE</scope>
    <source>
        <strain evidence="11">NIAS01</strain>
        <tissue evidence="11">Whole body or cell culture</tissue>
    </source>
</reference>
<dbReference type="GO" id="GO:0000122">
    <property type="term" value="P:negative regulation of transcription by RNA polymerase II"/>
    <property type="evidence" value="ECO:0007669"/>
    <property type="project" value="TreeGrafter"/>
</dbReference>
<dbReference type="PANTHER" id="PTHR11269:SF16">
    <property type="entry name" value="PERIOD CIRCADIAN PROTEIN"/>
    <property type="match status" value="1"/>
</dbReference>
<dbReference type="CDD" id="cd00130">
    <property type="entry name" value="PAS"/>
    <property type="match status" value="2"/>
</dbReference>
<dbReference type="Gene3D" id="3.30.450.20">
    <property type="entry name" value="PAS domain"/>
    <property type="match status" value="2"/>
</dbReference>
<keyword evidence="5" id="KW-0677">Repeat</keyword>
<keyword evidence="3" id="KW-0963">Cytoplasm</keyword>
<feature type="compositionally biased region" description="Low complexity" evidence="9">
    <location>
        <begin position="734"/>
        <end position="747"/>
    </location>
</feature>
<evidence type="ECO:0000256" key="5">
    <source>
        <dbReference type="ARBA" id="ARBA00022737"/>
    </source>
</evidence>
<evidence type="ECO:0000313" key="12">
    <source>
        <dbReference type="Proteomes" id="UP001107558"/>
    </source>
</evidence>
<keyword evidence="6" id="KW-0090">Biological rhythms</keyword>
<feature type="compositionally biased region" description="Polar residues" evidence="9">
    <location>
        <begin position="86"/>
        <end position="102"/>
    </location>
</feature>
<dbReference type="FunFam" id="3.30.450.20:FF:000072">
    <property type="entry name" value="Period circadian protein"/>
    <property type="match status" value="1"/>
</dbReference>
<feature type="compositionally biased region" description="Low complexity" evidence="9">
    <location>
        <begin position="13"/>
        <end position="48"/>
    </location>
</feature>
<feature type="region of interest" description="Disordered" evidence="9">
    <location>
        <begin position="600"/>
        <end position="654"/>
    </location>
</feature>
<evidence type="ECO:0000256" key="2">
    <source>
        <dbReference type="ARBA" id="ARBA00004556"/>
    </source>
</evidence>
<dbReference type="Pfam" id="PF00989">
    <property type="entry name" value="PAS"/>
    <property type="match status" value="1"/>
</dbReference>
<keyword evidence="7" id="KW-0539">Nucleus</keyword>
<proteinExistence type="predicted"/>
<dbReference type="InterPro" id="IPR000014">
    <property type="entry name" value="PAS"/>
</dbReference>
<dbReference type="InterPro" id="IPR013767">
    <property type="entry name" value="PAS_fold"/>
</dbReference>
<feature type="compositionally biased region" description="Polar residues" evidence="9">
    <location>
        <begin position="1"/>
        <end position="12"/>
    </location>
</feature>
<feature type="region of interest" description="Disordered" evidence="9">
    <location>
        <begin position="679"/>
        <end position="748"/>
    </location>
</feature>
<dbReference type="Proteomes" id="UP001107558">
    <property type="component" value="Chromosome 3"/>
</dbReference>